<dbReference type="GO" id="GO:0005886">
    <property type="term" value="C:plasma membrane"/>
    <property type="evidence" value="ECO:0007669"/>
    <property type="project" value="UniProtKB-SubCell"/>
</dbReference>
<dbReference type="InterPro" id="IPR001927">
    <property type="entry name" value="Na/Gal_symport"/>
</dbReference>
<reference evidence="9" key="1">
    <citation type="submission" date="2019-11" db="EMBL/GenBank/DDBJ databases">
        <authorList>
            <person name="Feng L."/>
        </authorList>
    </citation>
    <scope>NUCLEOTIDE SEQUENCE</scope>
    <source>
        <strain evidence="9">CButyricumLFYP62</strain>
    </source>
</reference>
<proteinExistence type="predicted"/>
<dbReference type="GO" id="GO:0015293">
    <property type="term" value="F:symporter activity"/>
    <property type="evidence" value="ECO:0007669"/>
    <property type="project" value="UniProtKB-KW"/>
</dbReference>
<dbReference type="SUPFAM" id="SSF103473">
    <property type="entry name" value="MFS general substrate transporter"/>
    <property type="match status" value="1"/>
</dbReference>
<dbReference type="PANTHER" id="PTHR11328:SF36">
    <property type="entry name" value="MELIBIOSE PERMEASE"/>
    <property type="match status" value="1"/>
</dbReference>
<comment type="subcellular location">
    <subcellularLocation>
        <location evidence="1">Cell membrane</location>
        <topology evidence="1">Multi-pass membrane protein</topology>
    </subcellularLocation>
</comment>
<evidence type="ECO:0000256" key="1">
    <source>
        <dbReference type="ARBA" id="ARBA00004651"/>
    </source>
</evidence>
<protein>
    <submittedName>
        <fullName evidence="9">Melibiose carrier protein</fullName>
    </submittedName>
</protein>
<dbReference type="InterPro" id="IPR036259">
    <property type="entry name" value="MFS_trans_sf"/>
</dbReference>
<keyword evidence="8" id="KW-0472">Membrane</keyword>
<accession>A0A6N3ARP1</accession>
<keyword evidence="5" id="KW-0812">Transmembrane</keyword>
<evidence type="ECO:0000256" key="8">
    <source>
        <dbReference type="ARBA" id="ARBA00023136"/>
    </source>
</evidence>
<evidence type="ECO:0000256" key="7">
    <source>
        <dbReference type="ARBA" id="ARBA00022989"/>
    </source>
</evidence>
<evidence type="ECO:0000256" key="6">
    <source>
        <dbReference type="ARBA" id="ARBA00022847"/>
    </source>
</evidence>
<sequence>MKITSKEKYSFGIGAIGKDAVYNIVAVYFMFYLTDVLGIGAGFIGGLFFVARIWDAVNDPIMGLIVDNTRTKWGKFRPWILIGTLINSIVLIFLFTDCGLTGKSLYVYVSVMYILWGMTYTLMDVPYWSMLPNLTNDRREREQISVIPRIFAALAGLSITSLGLKIVGILGKGNQKSGFFLFASIVSVIFIVTISITVKNSREHNASQVNQEKTTLKQMVHVLVQNDQLIAFLTFVLLFSIGQQITGCIQLYYFKYVTGSEALFTVFVSFSGIATICGLFVFPKIVARLSRIKVHILGCALPIIGILLLLISGIIAPQNSFLVGLSGILYSFGGGFFTGSQTVALADIVDYGEYKIGTRNESVIFSMQTLLVKISTAFGGLLTGLILATTGYVPNAVQSSYTINGLRIVMTVVPVIFILISTIIYKRFYKLNGDLLSKVILTLEEKRRNQSGTLTVDMGEISDIENRIELTK</sequence>
<dbReference type="PANTHER" id="PTHR11328">
    <property type="entry name" value="MAJOR FACILITATOR SUPERFAMILY DOMAIN-CONTAINING PROTEIN"/>
    <property type="match status" value="1"/>
</dbReference>
<dbReference type="NCBIfam" id="TIGR00792">
    <property type="entry name" value="gph"/>
    <property type="match status" value="1"/>
</dbReference>
<keyword evidence="6" id="KW-0769">Symport</keyword>
<organism evidence="9">
    <name type="scientific">Clostridium butyricum</name>
    <dbReference type="NCBI Taxonomy" id="1492"/>
    <lineage>
        <taxon>Bacteria</taxon>
        <taxon>Bacillati</taxon>
        <taxon>Bacillota</taxon>
        <taxon>Clostridia</taxon>
        <taxon>Eubacteriales</taxon>
        <taxon>Clostridiaceae</taxon>
        <taxon>Clostridium</taxon>
    </lineage>
</organism>
<keyword evidence="3" id="KW-1003">Cell membrane</keyword>
<keyword evidence="2" id="KW-0813">Transport</keyword>
<gene>
    <name evidence="9" type="primary">melB</name>
    <name evidence="9" type="ORF">CBLFYP62_01146</name>
</gene>
<evidence type="ECO:0000256" key="2">
    <source>
        <dbReference type="ARBA" id="ARBA00022448"/>
    </source>
</evidence>
<evidence type="ECO:0000256" key="4">
    <source>
        <dbReference type="ARBA" id="ARBA00022597"/>
    </source>
</evidence>
<dbReference type="PROSITE" id="PS00872">
    <property type="entry name" value="NA_GALACTOSIDE_SYMP"/>
    <property type="match status" value="1"/>
</dbReference>
<dbReference type="InterPro" id="IPR018043">
    <property type="entry name" value="Na/Gal_symport_CS"/>
</dbReference>
<dbReference type="GO" id="GO:0008643">
    <property type="term" value="P:carbohydrate transport"/>
    <property type="evidence" value="ECO:0007669"/>
    <property type="project" value="InterPro"/>
</dbReference>
<dbReference type="InterPro" id="IPR039672">
    <property type="entry name" value="MFS_2"/>
</dbReference>
<dbReference type="Gene3D" id="1.20.1250.20">
    <property type="entry name" value="MFS general substrate transporter like domains"/>
    <property type="match status" value="2"/>
</dbReference>
<dbReference type="CDD" id="cd17332">
    <property type="entry name" value="MFS_MelB_like"/>
    <property type="match status" value="1"/>
</dbReference>
<evidence type="ECO:0000256" key="3">
    <source>
        <dbReference type="ARBA" id="ARBA00022475"/>
    </source>
</evidence>
<keyword evidence="7" id="KW-1133">Transmembrane helix</keyword>
<dbReference type="Pfam" id="PF13347">
    <property type="entry name" value="MFS_2"/>
    <property type="match status" value="1"/>
</dbReference>
<dbReference type="NCBIfam" id="NF007749">
    <property type="entry name" value="PRK10429.1"/>
    <property type="match status" value="1"/>
</dbReference>
<evidence type="ECO:0000256" key="5">
    <source>
        <dbReference type="ARBA" id="ARBA00022692"/>
    </source>
</evidence>
<dbReference type="AlphaFoldDB" id="A0A6N3ARP1"/>
<evidence type="ECO:0000313" key="9">
    <source>
        <dbReference type="EMBL" id="VYT95165.1"/>
    </source>
</evidence>
<name>A0A6N3ARP1_CLOBU</name>
<dbReference type="GO" id="GO:0006814">
    <property type="term" value="P:sodium ion transport"/>
    <property type="evidence" value="ECO:0007669"/>
    <property type="project" value="InterPro"/>
</dbReference>
<keyword evidence="4" id="KW-0762">Sugar transport</keyword>
<dbReference type="EMBL" id="CACRTU010000010">
    <property type="protein sequence ID" value="VYT95165.1"/>
    <property type="molecule type" value="Genomic_DNA"/>
</dbReference>